<dbReference type="InterPro" id="IPR047565">
    <property type="entry name" value="Alpha-macroglob_thiol-ester_cl"/>
</dbReference>
<dbReference type="InterPro" id="IPR041246">
    <property type="entry name" value="Bact_MG10"/>
</dbReference>
<comment type="caution">
    <text evidence="2">The sequence shown here is derived from an EMBL/GenBank/DDBJ whole genome shotgun (WGS) entry which is preliminary data.</text>
</comment>
<sequence>EISFNIFDASSENSLNASYNNFNCSRPFFAPANRSLTILWTIYAASGPRAVKTVVLAKGAGHDDGEQNLIPVLPSKIEVVDSAPLCMKGPCEKTFKINDLAGAGATDEISAGRGVSLTVQAAVNPSWYCALALPYLMRYPHGCSEQVFNKYYANLLALHLIKTRPGFGRVIESWREKGALKSELEKSGSLKSAALQETPWMAEAAEESASREDIVWLFDSARLETRIKEGAGDLIKMRGPKGLWPWFPGMEENYYISLYIYGAVGKLKKRGIKCGLESYCGEITRQLDEWIEAGFENDRKLPEEETPRLTAIIEYYLYARSFFAGEYAYSEKFKRIVDLYLALALKDPEIAGSSVRSAALALALYRNGDKTSARAVMAGVKKMASADGKYGMSFADTGKFNGCFGKIEGQAVIIEAFDEICGEPETVEACKFWLINQKRASGFGTSVATAEAVGALLFCGENSFNNDAVYSISAGNKETAEILSGNVPPASNVLNFAGGFHEKTVDISGENSAFDTVEAAVFNGGVLWGGIHRKFSCEASELKKFDNEGIKISKNLYLLSKNNGGDKTADKLILIDPSVSAAVSPSIGEIVRVRLEVSLTTDMEFIYIRDRFASAFEPLRVISGYECKNGEGYYISMRDASANFFIDSLRAGTHTFEYDMRVCRRGRYRCGFARAECMYAPEFGARSESFAFDVK</sequence>
<dbReference type="EMBL" id="MGFH01000025">
    <property type="protein sequence ID" value="OGM08094.1"/>
    <property type="molecule type" value="Genomic_DNA"/>
</dbReference>
<dbReference type="Pfam" id="PF17973">
    <property type="entry name" value="bMG10"/>
    <property type="match status" value="1"/>
</dbReference>
<accession>A0A1F7WZ11</accession>
<dbReference type="SMART" id="SM01419">
    <property type="entry name" value="Thiol-ester_cl"/>
    <property type="match status" value="1"/>
</dbReference>
<gene>
    <name evidence="2" type="ORF">A2008_09170</name>
</gene>
<proteinExistence type="predicted"/>
<organism evidence="2 3">
    <name type="scientific">Candidatus Wallbacteria bacterium GWC2_49_35</name>
    <dbReference type="NCBI Taxonomy" id="1817813"/>
    <lineage>
        <taxon>Bacteria</taxon>
        <taxon>Candidatus Walliibacteriota</taxon>
    </lineage>
</organism>
<feature type="domain" description="Bacterial alpha-2-macroglobulin MG10" evidence="1">
    <location>
        <begin position="549"/>
        <end position="682"/>
    </location>
</feature>
<dbReference type="Gene3D" id="1.50.10.20">
    <property type="match status" value="1"/>
</dbReference>
<name>A0A1F7WZ11_9BACT</name>
<dbReference type="InterPro" id="IPR051802">
    <property type="entry name" value="YfhM-like"/>
</dbReference>
<dbReference type="GO" id="GO:0004866">
    <property type="term" value="F:endopeptidase inhibitor activity"/>
    <property type="evidence" value="ECO:0007669"/>
    <property type="project" value="TreeGrafter"/>
</dbReference>
<dbReference type="InterPro" id="IPR008930">
    <property type="entry name" value="Terpenoid_cyclase/PrenylTrfase"/>
</dbReference>
<evidence type="ECO:0000313" key="2">
    <source>
        <dbReference type="EMBL" id="OGM08094.1"/>
    </source>
</evidence>
<dbReference type="STRING" id="1817813.A2008_09170"/>
<feature type="non-terminal residue" evidence="2">
    <location>
        <position position="1"/>
    </location>
</feature>
<reference evidence="2 3" key="1">
    <citation type="journal article" date="2016" name="Nat. Commun.">
        <title>Thousands of microbial genomes shed light on interconnected biogeochemical processes in an aquifer system.</title>
        <authorList>
            <person name="Anantharaman K."/>
            <person name="Brown C.T."/>
            <person name="Hug L.A."/>
            <person name="Sharon I."/>
            <person name="Castelle C.J."/>
            <person name="Probst A.J."/>
            <person name="Thomas B.C."/>
            <person name="Singh A."/>
            <person name="Wilkins M.J."/>
            <person name="Karaoz U."/>
            <person name="Brodie E.L."/>
            <person name="Williams K.H."/>
            <person name="Hubbard S.S."/>
            <person name="Banfield J.F."/>
        </authorList>
    </citation>
    <scope>NUCLEOTIDE SEQUENCE [LARGE SCALE GENOMIC DNA]</scope>
</reference>
<evidence type="ECO:0000259" key="1">
    <source>
        <dbReference type="Pfam" id="PF17973"/>
    </source>
</evidence>
<dbReference type="AlphaFoldDB" id="A0A1F7WZ11"/>
<dbReference type="PANTHER" id="PTHR40094:SF1">
    <property type="entry name" value="UBIQUITIN DOMAIN-CONTAINING PROTEIN"/>
    <property type="match status" value="1"/>
</dbReference>
<protein>
    <recommendedName>
        <fullName evidence="1">Bacterial alpha-2-macroglobulin MG10 domain-containing protein</fullName>
    </recommendedName>
</protein>
<dbReference type="SUPFAM" id="SSF48239">
    <property type="entry name" value="Terpenoid cyclases/Protein prenyltransferases"/>
    <property type="match status" value="1"/>
</dbReference>
<dbReference type="PANTHER" id="PTHR40094">
    <property type="entry name" value="ALPHA-2-MACROGLOBULIN HOMOLOG"/>
    <property type="match status" value="1"/>
</dbReference>
<evidence type="ECO:0000313" key="3">
    <source>
        <dbReference type="Proteomes" id="UP000178735"/>
    </source>
</evidence>
<dbReference type="Proteomes" id="UP000178735">
    <property type="component" value="Unassembled WGS sequence"/>
</dbReference>